<keyword evidence="9" id="KW-1185">Reference proteome</keyword>
<dbReference type="InterPro" id="IPR008271">
    <property type="entry name" value="Ser/Thr_kinase_AS"/>
</dbReference>
<gene>
    <name evidence="8" type="primary">pknD_4</name>
    <name evidence="8" type="ORF">Poly51_25030</name>
</gene>
<dbReference type="PROSITE" id="PS50011">
    <property type="entry name" value="PROTEIN_KINASE_DOM"/>
    <property type="match status" value="1"/>
</dbReference>
<evidence type="ECO:0000256" key="2">
    <source>
        <dbReference type="ARBA" id="ARBA00022741"/>
    </source>
</evidence>
<dbReference type="AlphaFoldDB" id="A0A5C6F864"/>
<dbReference type="GO" id="GO:0005524">
    <property type="term" value="F:ATP binding"/>
    <property type="evidence" value="ECO:0007669"/>
    <property type="project" value="UniProtKB-KW"/>
</dbReference>
<dbReference type="RefSeq" id="WP_146457779.1">
    <property type="nucleotide sequence ID" value="NZ_SJPW01000003.1"/>
</dbReference>
<dbReference type="CDD" id="cd14014">
    <property type="entry name" value="STKc_PknB_like"/>
    <property type="match status" value="1"/>
</dbReference>
<feature type="compositionally biased region" description="Polar residues" evidence="5">
    <location>
        <begin position="100"/>
        <end position="119"/>
    </location>
</feature>
<dbReference type="Proteomes" id="UP000318288">
    <property type="component" value="Unassembled WGS sequence"/>
</dbReference>
<dbReference type="SUPFAM" id="SSF48452">
    <property type="entry name" value="TPR-like"/>
    <property type="match status" value="2"/>
</dbReference>
<dbReference type="GO" id="GO:0004674">
    <property type="term" value="F:protein serine/threonine kinase activity"/>
    <property type="evidence" value="ECO:0007669"/>
    <property type="project" value="UniProtKB-EC"/>
</dbReference>
<evidence type="ECO:0000259" key="7">
    <source>
        <dbReference type="PROSITE" id="PS50011"/>
    </source>
</evidence>
<dbReference type="InterPro" id="IPR011990">
    <property type="entry name" value="TPR-like_helical_dom_sf"/>
</dbReference>
<evidence type="ECO:0000313" key="8">
    <source>
        <dbReference type="EMBL" id="TWU56587.1"/>
    </source>
</evidence>
<feature type="region of interest" description="Disordered" evidence="5">
    <location>
        <begin position="100"/>
        <end position="123"/>
    </location>
</feature>
<keyword evidence="6" id="KW-1133">Transmembrane helix</keyword>
<organism evidence="8 9">
    <name type="scientific">Rubripirellula tenax</name>
    <dbReference type="NCBI Taxonomy" id="2528015"/>
    <lineage>
        <taxon>Bacteria</taxon>
        <taxon>Pseudomonadati</taxon>
        <taxon>Planctomycetota</taxon>
        <taxon>Planctomycetia</taxon>
        <taxon>Pirellulales</taxon>
        <taxon>Pirellulaceae</taxon>
        <taxon>Rubripirellula</taxon>
    </lineage>
</organism>
<dbReference type="EC" id="2.7.11.1" evidence="8"/>
<dbReference type="PANTHER" id="PTHR43289:SF6">
    <property type="entry name" value="SERINE_THREONINE-PROTEIN KINASE NEKL-3"/>
    <property type="match status" value="1"/>
</dbReference>
<dbReference type="Gene3D" id="1.25.40.10">
    <property type="entry name" value="Tetratricopeptide repeat domain"/>
    <property type="match status" value="2"/>
</dbReference>
<evidence type="ECO:0000313" key="9">
    <source>
        <dbReference type="Proteomes" id="UP000318288"/>
    </source>
</evidence>
<keyword evidence="4" id="KW-0067">ATP-binding</keyword>
<protein>
    <submittedName>
        <fullName evidence="8">Serine/threonine-protein kinase PknD</fullName>
        <ecNumber evidence="8">2.7.11.1</ecNumber>
    </submittedName>
</protein>
<dbReference type="Pfam" id="PF00069">
    <property type="entry name" value="Pkinase"/>
    <property type="match status" value="1"/>
</dbReference>
<evidence type="ECO:0000256" key="5">
    <source>
        <dbReference type="SAM" id="MobiDB-lite"/>
    </source>
</evidence>
<proteinExistence type="predicted"/>
<evidence type="ECO:0000256" key="3">
    <source>
        <dbReference type="ARBA" id="ARBA00022777"/>
    </source>
</evidence>
<dbReference type="SMART" id="SM00220">
    <property type="entry name" value="S_TKc"/>
    <property type="match status" value="1"/>
</dbReference>
<dbReference type="Gene3D" id="1.10.510.10">
    <property type="entry name" value="Transferase(Phosphotransferase) domain 1"/>
    <property type="match status" value="1"/>
</dbReference>
<feature type="transmembrane region" description="Helical" evidence="6">
    <location>
        <begin position="461"/>
        <end position="482"/>
    </location>
</feature>
<dbReference type="PANTHER" id="PTHR43289">
    <property type="entry name" value="MITOGEN-ACTIVATED PROTEIN KINASE KINASE KINASE 20-RELATED"/>
    <property type="match status" value="1"/>
</dbReference>
<dbReference type="InterPro" id="IPR000719">
    <property type="entry name" value="Prot_kinase_dom"/>
</dbReference>
<reference evidence="8 9" key="1">
    <citation type="submission" date="2019-02" db="EMBL/GenBank/DDBJ databases">
        <title>Deep-cultivation of Planctomycetes and their phenomic and genomic characterization uncovers novel biology.</title>
        <authorList>
            <person name="Wiegand S."/>
            <person name="Jogler M."/>
            <person name="Boedeker C."/>
            <person name="Pinto D."/>
            <person name="Vollmers J."/>
            <person name="Rivas-Marin E."/>
            <person name="Kohn T."/>
            <person name="Peeters S.H."/>
            <person name="Heuer A."/>
            <person name="Rast P."/>
            <person name="Oberbeckmann S."/>
            <person name="Bunk B."/>
            <person name="Jeske O."/>
            <person name="Meyerdierks A."/>
            <person name="Storesund J.E."/>
            <person name="Kallscheuer N."/>
            <person name="Luecker S."/>
            <person name="Lage O.M."/>
            <person name="Pohl T."/>
            <person name="Merkel B.J."/>
            <person name="Hornburger P."/>
            <person name="Mueller R.-W."/>
            <person name="Bruemmer F."/>
            <person name="Labrenz M."/>
            <person name="Spormann A.M."/>
            <person name="Op Den Camp H."/>
            <person name="Overmann J."/>
            <person name="Amann R."/>
            <person name="Jetten M.S.M."/>
            <person name="Mascher T."/>
            <person name="Medema M.H."/>
            <person name="Devos D.P."/>
            <person name="Kaster A.-K."/>
            <person name="Ovreas L."/>
            <person name="Rohde M."/>
            <person name="Galperin M.Y."/>
            <person name="Jogler C."/>
        </authorList>
    </citation>
    <scope>NUCLEOTIDE SEQUENCE [LARGE SCALE GENOMIC DNA]</scope>
    <source>
        <strain evidence="8 9">Poly51</strain>
    </source>
</reference>
<dbReference type="InterPro" id="IPR011009">
    <property type="entry name" value="Kinase-like_dom_sf"/>
</dbReference>
<accession>A0A5C6F864</accession>
<dbReference type="PROSITE" id="PS00108">
    <property type="entry name" value="PROTEIN_KINASE_ST"/>
    <property type="match status" value="1"/>
</dbReference>
<dbReference type="Gene3D" id="3.30.200.20">
    <property type="entry name" value="Phosphorylase Kinase, domain 1"/>
    <property type="match status" value="1"/>
</dbReference>
<evidence type="ECO:0000256" key="1">
    <source>
        <dbReference type="ARBA" id="ARBA00022679"/>
    </source>
</evidence>
<evidence type="ECO:0000256" key="4">
    <source>
        <dbReference type="ARBA" id="ARBA00022840"/>
    </source>
</evidence>
<keyword evidence="1 8" id="KW-0808">Transferase</keyword>
<evidence type="ECO:0000256" key="6">
    <source>
        <dbReference type="SAM" id="Phobius"/>
    </source>
</evidence>
<sequence length="902" mass="99921">MKHLAESNQWQLPGVIAMSNHFIDGPQLAEAVEKWRSEKGGSILDVLVNKKAITAPEKKLIEDLVAFYVNKNGGDELSCFSKLSREANDNVARAIASIKNSEPGNQTGASVATIDSSPGQSPPDMTLDATMESQVAPSTNRFQTLRPHARGGLGEVFVAHDRELNRHVALKRIRGSHADNVDSRNRFVFEAEITGSLEHPGIVPVYSLGHNSDGRPYYAMRFIRGQSLKEATSDFHKSQNTPTSSNTSLDFRDLIGRVIDICQAIEYAHCRGILHRDIKPDNVMIGRHGETLVVDWGLARKMDAVEENSTNLESLLKPRSGSDSSPTVMGAVVGTPQYMSPEQAEGRLDLLGPHSDVYSIGATLFYVLMGQSPIAGERVLDMLKNVRDGKIELPQTINPLVDPALHAICMKAMSVDIKQRYPRAADFSNDLQRWLADESVSAFPDTWMTSLGRWTRRNRGVVAVSSISTMLIIAGLAVSLWVTNAAKKRESVARENASQSFEAARSAVDKYFVRVSEASLLNQPGLQTLRVSLLKDALEYYQNFLEEHRDDEAVEADLARASFYSGNIQEELGDLDGATKRYEFSIGLQRNIIADSPDDRIAIDSLADTLTATSRLAQKQQKAERGAELNTEATQLRAELVKTDPDNAEYQRKLANSHMNTGLLMLAQRRFEEAASELHLSQQIRLPWLQGEQANTLRRDYAKALYNLGVLEATRNNVAAARQSFESAVVAFEHVVNEEPQDLNYQSMLATCYRLVGDSFASEANATLASRFYLKAIKSLGSLASRNPEVVGYQFGLAAVYMNLAELERTSDPKKAIASVTEAINIMNKMAPENLTPVQQLDQCVALRTRAELVQSSRPELFDRDSKQAESLLKPLLESQPDDPILLQESDQWKKLRSSQVF</sequence>
<feature type="domain" description="Protein kinase" evidence="7">
    <location>
        <begin position="142"/>
        <end position="435"/>
    </location>
</feature>
<dbReference type="OrthoDB" id="6111975at2"/>
<dbReference type="EMBL" id="SJPW01000003">
    <property type="protein sequence ID" value="TWU56587.1"/>
    <property type="molecule type" value="Genomic_DNA"/>
</dbReference>
<dbReference type="SUPFAM" id="SSF56112">
    <property type="entry name" value="Protein kinase-like (PK-like)"/>
    <property type="match status" value="1"/>
</dbReference>
<keyword evidence="3 8" id="KW-0418">Kinase</keyword>
<name>A0A5C6F864_9BACT</name>
<keyword evidence="6" id="KW-0812">Transmembrane</keyword>
<keyword evidence="2" id="KW-0547">Nucleotide-binding</keyword>
<comment type="caution">
    <text evidence="8">The sequence shown here is derived from an EMBL/GenBank/DDBJ whole genome shotgun (WGS) entry which is preliminary data.</text>
</comment>
<keyword evidence="6" id="KW-0472">Membrane</keyword>